<evidence type="ECO:0000256" key="15">
    <source>
        <dbReference type="ARBA" id="ARBA00070218"/>
    </source>
</evidence>
<name>A0AAE1KDX9_PETCI</name>
<dbReference type="InterPro" id="IPR049022">
    <property type="entry name" value="AMG1_III"/>
</dbReference>
<dbReference type="SUPFAM" id="SSF53738">
    <property type="entry name" value="Phosphoglucomutase, first 3 domains"/>
    <property type="match status" value="4"/>
</dbReference>
<evidence type="ECO:0000256" key="1">
    <source>
        <dbReference type="ARBA" id="ARBA00000558"/>
    </source>
</evidence>
<dbReference type="InterPro" id="IPR005843">
    <property type="entry name" value="A-D-PHexomutase_C"/>
</dbReference>
<dbReference type="AlphaFoldDB" id="A0AAE1KDX9"/>
<keyword evidence="10" id="KW-0413">Isomerase</keyword>
<comment type="cofactor">
    <cofactor evidence="2">
        <name>Mg(2+)</name>
        <dbReference type="ChEBI" id="CHEBI:18420"/>
    </cofactor>
</comment>
<evidence type="ECO:0000313" key="22">
    <source>
        <dbReference type="Proteomes" id="UP001286313"/>
    </source>
</evidence>
<evidence type="ECO:0000256" key="12">
    <source>
        <dbReference type="ARBA" id="ARBA00031926"/>
    </source>
</evidence>
<proteinExistence type="inferred from homology"/>
<dbReference type="InterPro" id="IPR016657">
    <property type="entry name" value="PAGM"/>
</dbReference>
<evidence type="ECO:0000256" key="7">
    <source>
        <dbReference type="ARBA" id="ARBA00022723"/>
    </source>
</evidence>
<dbReference type="Pfam" id="PF14529">
    <property type="entry name" value="Exo_endo_phos_2"/>
    <property type="match status" value="1"/>
</dbReference>
<evidence type="ECO:0000313" key="21">
    <source>
        <dbReference type="EMBL" id="KAK3870592.1"/>
    </source>
</evidence>
<comment type="pathway">
    <text evidence="3">Nucleotide-sugar biosynthesis; UDP-N-acetyl-alpha-D-glucosamine biosynthesis; N-acetyl-alpha-D-glucosamine 1-phosphate from alpha-D-glucosamine 6-phosphate (route I): step 2/2.</text>
</comment>
<comment type="function">
    <text evidence="14">Catalyzes the conversion of GlcNAc-6-P into GlcNAc-1-P during the synthesis of uridine diphosphate/UDP-GlcNAc, a sugar nucleotide critical to multiple glycosylation pathways including protein N- and O-glycosylation.</text>
</comment>
<dbReference type="GO" id="GO:0004610">
    <property type="term" value="F:phosphoacetylglucosamine mutase activity"/>
    <property type="evidence" value="ECO:0007669"/>
    <property type="project" value="UniProtKB-EC"/>
</dbReference>
<feature type="domain" description="Alpha-D-phosphohexomutase alpha/beta/alpha" evidence="18">
    <location>
        <begin position="709"/>
        <end position="767"/>
    </location>
</feature>
<dbReference type="FunFam" id="3.40.120.10:FF:000013">
    <property type="entry name" value="Phosphoacetylglucosamine mutase"/>
    <property type="match status" value="1"/>
</dbReference>
<evidence type="ECO:0000256" key="16">
    <source>
        <dbReference type="ARBA" id="ARBA00081059"/>
    </source>
</evidence>
<evidence type="ECO:0000256" key="6">
    <source>
        <dbReference type="ARBA" id="ARBA00022553"/>
    </source>
</evidence>
<evidence type="ECO:0000259" key="18">
    <source>
        <dbReference type="Pfam" id="PF02878"/>
    </source>
</evidence>
<dbReference type="Gene3D" id="3.60.10.10">
    <property type="entry name" value="Endonuclease/exonuclease/phosphatase"/>
    <property type="match status" value="1"/>
</dbReference>
<accession>A0AAE1KDX9</accession>
<reference evidence="21" key="1">
    <citation type="submission" date="2023-10" db="EMBL/GenBank/DDBJ databases">
        <title>Genome assemblies of two species of porcelain crab, Petrolisthes cinctipes and Petrolisthes manimaculis (Anomura: Porcellanidae).</title>
        <authorList>
            <person name="Angst P."/>
        </authorList>
    </citation>
    <scope>NUCLEOTIDE SEQUENCE</scope>
    <source>
        <strain evidence="21">PB745_01</strain>
        <tissue evidence="21">Gill</tissue>
    </source>
</reference>
<comment type="caution">
    <text evidence="21">The sequence shown here is derived from an EMBL/GenBank/DDBJ whole genome shotgun (WGS) entry which is preliminary data.</text>
</comment>
<dbReference type="InterPro" id="IPR016055">
    <property type="entry name" value="A-D-PHexomutase_a/b/a-I/II/III"/>
</dbReference>
<feature type="domain" description="Endonuclease/exonuclease/phosphatase" evidence="19">
    <location>
        <begin position="72"/>
        <end position="190"/>
    </location>
</feature>
<dbReference type="Proteomes" id="UP001286313">
    <property type="component" value="Unassembled WGS sequence"/>
</dbReference>
<comment type="similarity">
    <text evidence="4">Belongs to the phosphohexose mutase family.</text>
</comment>
<dbReference type="Gene3D" id="3.40.120.10">
    <property type="entry name" value="Alpha-D-Glucose-1,6-Bisphosphate, subunit A, domain 3"/>
    <property type="match status" value="3"/>
</dbReference>
<dbReference type="PANTHER" id="PTHR45955:SF1">
    <property type="entry name" value="PHOSPHOACETYLGLUCOSAMINE MUTASE"/>
    <property type="match status" value="1"/>
</dbReference>
<comment type="catalytic activity">
    <reaction evidence="1">
        <text>N-acetyl-alpha-D-glucosamine 1-phosphate = N-acetyl-D-glucosamine 6-phosphate</text>
        <dbReference type="Rhea" id="RHEA:23804"/>
        <dbReference type="ChEBI" id="CHEBI:57513"/>
        <dbReference type="ChEBI" id="CHEBI:57776"/>
        <dbReference type="EC" id="5.4.2.3"/>
    </reaction>
</comment>
<evidence type="ECO:0000256" key="5">
    <source>
        <dbReference type="ARBA" id="ARBA00012731"/>
    </source>
</evidence>
<dbReference type="FunFam" id="3.30.310.50:FF:000003">
    <property type="entry name" value="Phosphoacetylglucosamine mutase"/>
    <property type="match status" value="1"/>
</dbReference>
<evidence type="ECO:0000256" key="10">
    <source>
        <dbReference type="ARBA" id="ARBA00023235"/>
    </source>
</evidence>
<evidence type="ECO:0000256" key="4">
    <source>
        <dbReference type="ARBA" id="ARBA00010231"/>
    </source>
</evidence>
<keyword evidence="7" id="KW-0479">Metal-binding</keyword>
<keyword evidence="11" id="KW-0119">Carbohydrate metabolism</keyword>
<evidence type="ECO:0000256" key="2">
    <source>
        <dbReference type="ARBA" id="ARBA00001946"/>
    </source>
</evidence>
<dbReference type="SUPFAM" id="SSF55957">
    <property type="entry name" value="Phosphoglucomutase, C-terminal domain"/>
    <property type="match status" value="1"/>
</dbReference>
<feature type="domain" description="Phosphoacetylglucosamine mutase AMG1" evidence="20">
    <location>
        <begin position="896"/>
        <end position="1030"/>
    </location>
</feature>
<dbReference type="EC" id="5.4.2.3" evidence="5"/>
<feature type="domain" description="Alpha-D-phosphohexomutase alpha/beta/alpha" evidence="18">
    <location>
        <begin position="652"/>
        <end position="685"/>
    </location>
</feature>
<feature type="domain" description="Alpha-D-phosphohexomutase C-terminal" evidence="17">
    <location>
        <begin position="1083"/>
        <end position="1119"/>
    </location>
</feature>
<keyword evidence="9" id="KW-0007">Acetylation</keyword>
<dbReference type="PROSITE" id="PS00710">
    <property type="entry name" value="PGM_PMM"/>
    <property type="match status" value="1"/>
</dbReference>
<keyword evidence="22" id="KW-1185">Reference proteome</keyword>
<evidence type="ECO:0000259" key="19">
    <source>
        <dbReference type="Pfam" id="PF14529"/>
    </source>
</evidence>
<evidence type="ECO:0000256" key="8">
    <source>
        <dbReference type="ARBA" id="ARBA00022842"/>
    </source>
</evidence>
<evidence type="ECO:0000256" key="11">
    <source>
        <dbReference type="ARBA" id="ARBA00023277"/>
    </source>
</evidence>
<dbReference type="FunFam" id="3.40.120.10:FF:000015">
    <property type="entry name" value="Phosphoacetylglucosamine mutase"/>
    <property type="match status" value="1"/>
</dbReference>
<dbReference type="InterPro" id="IPR036900">
    <property type="entry name" value="A-D-PHexomutase_C_sf"/>
</dbReference>
<dbReference type="GO" id="GO:0006048">
    <property type="term" value="P:UDP-N-acetylglucosamine biosynthetic process"/>
    <property type="evidence" value="ECO:0007669"/>
    <property type="project" value="TreeGrafter"/>
</dbReference>
<sequence>MLNSTLFNTDRFTIVRKDRPYQNAPGGGVAVLVRKHLVVSEDSVVSLVDHDAQETVWCEVRNMEGKDLLLGAIYRPPSSPVENNDGICDLLKMSEEVTRNKQLLVCGDFNYGNIMWEENRVENGSQGYGQAMHFLETINDNYWTQNITDWTHLRDDDNPSRLDLVFTRTNSEVDNIRYLAPLGRSKHAVICFTLTVDSRPKEYTSTSSKLNYHKADFDKMRDLFCQVHWEETFSNKSVNEKWSVFTEHYNRAVKVCVPSYKKNAGRFRPKWMNGRLEMLIRRKQEAWVRYRGRKTENHRNRYNNARNTVTREVRAAKFAYERKIAQDATSNTKHFWAYVRSKTTAKETITRMRTSTGEVTEDDGSIAQEMNTAFNGVYVREDSTQPTINPDAIYHGPKLQEIVTTGEGVKKKLKKLDGSKAAGPDGVSPLILKECADVLFKPITDIFLTSLETGSIPSDWRRANITPIHKKNSKMEPLNYRPVSLTSVVSKLLESIIREELTLENRRIRGDMIETYKLMHGYEDIPYTKFFQLNTNNLRGHSLKLAKPDHWRTTLKGNWFAIRVIDQWNSLPENIVTAPTIATFKARYDRRGRELLGRTMTFPKAVTVAKEQYPKSVKKEIKYGTAGFRSNAAELDFVLYRMGLLATLRSQDTGAAIGVMITASHNPVADNGVKLVDPAGEMLAAAWEVHATTLVNAPDDSLDVVLQEIANKAGIDVGKKAMVIVGRDTRPSSEHLCNAAVTGVKTARGQVWDLGVITTPVIHYIVTCHNDGGKYGEPTLEGYYQKISKAFVKLRADGASNGKYEPEILFDGANGVGALAMEEFVGHIGKALNATRYNKGDGILNHMCGADFVKTQQRWPGGVPEQAGIRCVSVDGDADRIMYSFIDASGKYLMLDGDKIATLVAGYLQELLSASGLKLKLGLVQTAYANGASTEYIQKKLGVPVSCAKTGVKHLHHEAQQYDIGVYFEANGHGTVMFSQAAKDAIRAAAQAKNSSAEKLSGVMDIINETVGDAISDMLFVETVLHARGWSAADWNNAYTDLPNRQMKVTVADRSVITTTDAERVCVTPVGLQDTINKLVSGFSKGRAFVRASGTEDIVRVYAEAPTQEETDKLAVQVACAVHDQAGGTGDRNAILSSFA</sequence>
<dbReference type="InterPro" id="IPR016066">
    <property type="entry name" value="A-D-PHexomutase_CS"/>
</dbReference>
<dbReference type="PANTHER" id="PTHR45955">
    <property type="entry name" value="PHOSPHOACETYLGLUCOSAMINE MUTASE"/>
    <property type="match status" value="1"/>
</dbReference>
<dbReference type="SUPFAM" id="SSF56219">
    <property type="entry name" value="DNase I-like"/>
    <property type="match status" value="1"/>
</dbReference>
<dbReference type="Gene3D" id="3.30.310.50">
    <property type="entry name" value="Alpha-D-phosphohexomutase, C-terminal domain"/>
    <property type="match status" value="1"/>
</dbReference>
<keyword evidence="8" id="KW-0460">Magnesium</keyword>
<dbReference type="Pfam" id="PF00408">
    <property type="entry name" value="PGM_PMM_IV"/>
    <property type="match status" value="1"/>
</dbReference>
<keyword evidence="6" id="KW-0597">Phosphoprotein</keyword>
<dbReference type="EMBL" id="JAWQEG010002641">
    <property type="protein sequence ID" value="KAK3870592.1"/>
    <property type="molecule type" value="Genomic_DNA"/>
</dbReference>
<evidence type="ECO:0000256" key="3">
    <source>
        <dbReference type="ARBA" id="ARBA00004865"/>
    </source>
</evidence>
<evidence type="ECO:0000256" key="14">
    <source>
        <dbReference type="ARBA" id="ARBA00060228"/>
    </source>
</evidence>
<evidence type="ECO:0000259" key="17">
    <source>
        <dbReference type="Pfam" id="PF00408"/>
    </source>
</evidence>
<evidence type="ECO:0000259" key="20">
    <source>
        <dbReference type="Pfam" id="PF21404"/>
    </source>
</evidence>
<dbReference type="InterPro" id="IPR005844">
    <property type="entry name" value="A-D-PHexomutase_a/b/a-I"/>
</dbReference>
<dbReference type="GO" id="GO:0000287">
    <property type="term" value="F:magnesium ion binding"/>
    <property type="evidence" value="ECO:0007669"/>
    <property type="project" value="InterPro"/>
</dbReference>
<dbReference type="CDD" id="cd03086">
    <property type="entry name" value="PGM3"/>
    <property type="match status" value="1"/>
</dbReference>
<evidence type="ECO:0000256" key="9">
    <source>
        <dbReference type="ARBA" id="ARBA00022990"/>
    </source>
</evidence>
<dbReference type="InterPro" id="IPR036691">
    <property type="entry name" value="Endo/exonu/phosph_ase_sf"/>
</dbReference>
<organism evidence="21 22">
    <name type="scientific">Petrolisthes cinctipes</name>
    <name type="common">Flat porcelain crab</name>
    <dbReference type="NCBI Taxonomy" id="88211"/>
    <lineage>
        <taxon>Eukaryota</taxon>
        <taxon>Metazoa</taxon>
        <taxon>Ecdysozoa</taxon>
        <taxon>Arthropoda</taxon>
        <taxon>Crustacea</taxon>
        <taxon>Multicrustacea</taxon>
        <taxon>Malacostraca</taxon>
        <taxon>Eumalacostraca</taxon>
        <taxon>Eucarida</taxon>
        <taxon>Decapoda</taxon>
        <taxon>Pleocyemata</taxon>
        <taxon>Anomura</taxon>
        <taxon>Galatheoidea</taxon>
        <taxon>Porcellanidae</taxon>
        <taxon>Petrolisthes</taxon>
    </lineage>
</organism>
<evidence type="ECO:0000256" key="13">
    <source>
        <dbReference type="ARBA" id="ARBA00032065"/>
    </source>
</evidence>
<dbReference type="InterPro" id="IPR005135">
    <property type="entry name" value="Endo/exonuclease/phosphatase"/>
</dbReference>
<dbReference type="Pfam" id="PF21404">
    <property type="entry name" value="AMG1_III"/>
    <property type="match status" value="1"/>
</dbReference>
<protein>
    <recommendedName>
        <fullName evidence="15">Phosphoacetylglucosamine mutase</fullName>
        <ecNumber evidence="5">5.4.2.3</ecNumber>
    </recommendedName>
    <alternativeName>
        <fullName evidence="13">Acetylglucosamine phosphomutase</fullName>
    </alternativeName>
    <alternativeName>
        <fullName evidence="12">N-acetylglucosamine-phosphate mutase</fullName>
    </alternativeName>
    <alternativeName>
        <fullName evidence="16">Phosphoglucomutase-3</fullName>
    </alternativeName>
</protein>
<dbReference type="Pfam" id="PF02878">
    <property type="entry name" value="PGM_PMM_I"/>
    <property type="match status" value="2"/>
</dbReference>
<gene>
    <name evidence="21" type="ORF">Pcinc_024175</name>
</gene>
<dbReference type="GO" id="GO:0005975">
    <property type="term" value="P:carbohydrate metabolic process"/>
    <property type="evidence" value="ECO:0007669"/>
    <property type="project" value="InterPro"/>
</dbReference>